<accession>A0A1Y1KFU3</accession>
<organism evidence="1">
    <name type="scientific">Photinus pyralis</name>
    <name type="common">Common eastern firefly</name>
    <name type="synonym">Lampyris pyralis</name>
    <dbReference type="NCBI Taxonomy" id="7054"/>
    <lineage>
        <taxon>Eukaryota</taxon>
        <taxon>Metazoa</taxon>
        <taxon>Ecdysozoa</taxon>
        <taxon>Arthropoda</taxon>
        <taxon>Hexapoda</taxon>
        <taxon>Insecta</taxon>
        <taxon>Pterygota</taxon>
        <taxon>Neoptera</taxon>
        <taxon>Endopterygota</taxon>
        <taxon>Coleoptera</taxon>
        <taxon>Polyphaga</taxon>
        <taxon>Elateriformia</taxon>
        <taxon>Elateroidea</taxon>
        <taxon>Lampyridae</taxon>
        <taxon>Lampyrinae</taxon>
        <taxon>Photinus</taxon>
    </lineage>
</organism>
<sequence>MHFILPREKNKATYPKARYYTIYATPDAVPCDGAVGDSLVSAVPDAPPSCGLFAVSEFPRGIKMEFRLGWMLNSCSVKLKSGGSLFPFGRRVFGSLSSLKN</sequence>
<dbReference type="EMBL" id="GEZM01086441">
    <property type="protein sequence ID" value="JAV59436.1"/>
    <property type="molecule type" value="Transcribed_RNA"/>
</dbReference>
<dbReference type="EMBL" id="GEZM01086440">
    <property type="protein sequence ID" value="JAV59438.1"/>
    <property type="molecule type" value="Transcribed_RNA"/>
</dbReference>
<evidence type="ECO:0000313" key="1">
    <source>
        <dbReference type="EMBL" id="JAV59438.1"/>
    </source>
</evidence>
<proteinExistence type="predicted"/>
<dbReference type="EMBL" id="GEZM01086436">
    <property type="protein sequence ID" value="JAV59452.1"/>
    <property type="molecule type" value="Transcribed_RNA"/>
</dbReference>
<dbReference type="EMBL" id="GEZM01086439">
    <property type="protein sequence ID" value="JAV59442.1"/>
    <property type="molecule type" value="Transcribed_RNA"/>
</dbReference>
<dbReference type="EMBL" id="GEZM01086437">
    <property type="protein sequence ID" value="JAV59447.1"/>
    <property type="molecule type" value="Transcribed_RNA"/>
</dbReference>
<dbReference type="EMBL" id="GEZM01086438">
    <property type="protein sequence ID" value="JAV59445.1"/>
    <property type="molecule type" value="Transcribed_RNA"/>
</dbReference>
<dbReference type="AlphaFoldDB" id="A0A1Y1KFU3"/>
<reference evidence="1" key="1">
    <citation type="journal article" date="2016" name="Sci. Rep.">
        <title>Molecular characterization of firefly nuptial gifts: a multi-omics approach sheds light on postcopulatory sexual selection.</title>
        <authorList>
            <person name="Al-Wathiqui N."/>
            <person name="Fallon T.R."/>
            <person name="South A."/>
            <person name="Weng J.K."/>
            <person name="Lewis S.M."/>
        </authorList>
    </citation>
    <scope>NUCLEOTIDE SEQUENCE</scope>
</reference>
<name>A0A1Y1KFU3_PHOPY</name>
<protein>
    <submittedName>
        <fullName evidence="1">Uncharacterized protein</fullName>
    </submittedName>
</protein>